<dbReference type="PANTHER" id="PTHR31859">
    <property type="entry name" value="TETRATRICOPEPTIDE REPEAT PROTEIN 39 FAMILY MEMBER"/>
    <property type="match status" value="1"/>
</dbReference>
<keyword evidence="3" id="KW-1185">Reference proteome</keyword>
<dbReference type="OrthoDB" id="2154985at2759"/>
<evidence type="ECO:0000256" key="1">
    <source>
        <dbReference type="ARBA" id="ARBA00010925"/>
    </source>
</evidence>
<dbReference type="GO" id="GO:0005829">
    <property type="term" value="C:cytosol"/>
    <property type="evidence" value="ECO:0007669"/>
    <property type="project" value="TreeGrafter"/>
</dbReference>
<comment type="similarity">
    <text evidence="1">Belongs to the IML2 family.</text>
</comment>
<proteinExistence type="inferred from homology"/>
<dbReference type="InterPro" id="IPR019412">
    <property type="entry name" value="IML2/TPR_39"/>
</dbReference>
<evidence type="ECO:0000313" key="3">
    <source>
        <dbReference type="Proteomes" id="UP000236544"/>
    </source>
</evidence>
<dbReference type="GO" id="GO:0005741">
    <property type="term" value="C:mitochondrial outer membrane"/>
    <property type="evidence" value="ECO:0007669"/>
    <property type="project" value="TreeGrafter"/>
</dbReference>
<dbReference type="SUPFAM" id="SSF48452">
    <property type="entry name" value="TPR-like"/>
    <property type="match status" value="1"/>
</dbReference>
<dbReference type="Gene3D" id="1.25.40.10">
    <property type="entry name" value="Tetratricopeptide repeat domain"/>
    <property type="match status" value="1"/>
</dbReference>
<dbReference type="GO" id="GO:0005634">
    <property type="term" value="C:nucleus"/>
    <property type="evidence" value="ECO:0007669"/>
    <property type="project" value="TreeGrafter"/>
</dbReference>
<evidence type="ECO:0000313" key="2">
    <source>
        <dbReference type="EMBL" id="CUS21137.1"/>
    </source>
</evidence>
<dbReference type="Pfam" id="PF10300">
    <property type="entry name" value="Iml2-TPR_39"/>
    <property type="match status" value="1"/>
</dbReference>
<organism evidence="2 3">
    <name type="scientific">Lachancea quebecensis</name>
    <dbReference type="NCBI Taxonomy" id="1654605"/>
    <lineage>
        <taxon>Eukaryota</taxon>
        <taxon>Fungi</taxon>
        <taxon>Dikarya</taxon>
        <taxon>Ascomycota</taxon>
        <taxon>Saccharomycotina</taxon>
        <taxon>Saccharomycetes</taxon>
        <taxon>Saccharomycetales</taxon>
        <taxon>Saccharomycetaceae</taxon>
        <taxon>Lachancea</taxon>
    </lineage>
</organism>
<dbReference type="Proteomes" id="UP000236544">
    <property type="component" value="Unassembled WGS sequence"/>
</dbReference>
<protein>
    <submittedName>
        <fullName evidence="2">LAQU0S02e06810g1_1</fullName>
    </submittedName>
</protein>
<sequence>MFRVLGALTGAGSPAKLDQEEQSEKILSQAHDFEVALKAMDYVLDDHPGKGLQLLEGPGTDSKNEEDQCVRVLARGVIEFLEATLGFEASVMKKAAATLSEAQQLSAKRRQQFQKMGLKTSSLYPPGTEYAVTFAEACLLHALLMLFSESMVESAKALFKLRKAYHMLREILNDINAAKKKRGSAMYAQGNNESFASFVSADSSTFKSVDIPYSLSAEEQQNKELMELAENVYNMRKKRLEGAHIGNSPAVERLRTDLGIQALKDLPKKKEAKKPVTLSKAEIDKDQATIDEFIHSGVNLCFGILQVVLSLIPPAIGAVLSVVGFHGSREEGLRLVWRSTKDRNIHGGIGLLGLLFYYDGPFQFTDVDFDVPATSDGLKKTSSNDLDNSTLLHPGKMLEDALLEARALFPNSALWLLQEARMLSSRGRLQEAVDLMDSIDVSGIEMKQVRALMIFDRAMTLVHLHDFERAAEDLLSLLDINEWSHALYTYFAGCCYLENYRMCQLGLMENSRIDFFKERATTLIFDAPNMLSRKKFMSKNLPLDRFMLRKVEQFKKFQSQLQLKDPLDAIGVSPVHELTYFYNGYNRMTEDCLKLSHKLLTEYHNPTIDAKEPNQELVKNLLTSITSRRLGKVQEGCDALDKKVLPQIITLQPDGKVKYIKKTEDPWAYPTALYERALFTWKLKGMDGLEECKMWLTRAQNYADDYELSARIGMKIKAAIDRLEG</sequence>
<gene>
    <name evidence="2" type="ORF">LAQU0_S02e06810g</name>
</gene>
<reference evidence="3" key="1">
    <citation type="submission" date="2015-10" db="EMBL/GenBank/DDBJ databases">
        <authorList>
            <person name="Devillers H."/>
        </authorList>
    </citation>
    <scope>NUCLEOTIDE SEQUENCE [LARGE SCALE GENOMIC DNA]</scope>
</reference>
<name>A0A0P1KY63_9SACH</name>
<dbReference type="EMBL" id="LN890542">
    <property type="protein sequence ID" value="CUS21137.1"/>
    <property type="molecule type" value="Genomic_DNA"/>
</dbReference>
<dbReference type="InterPro" id="IPR011990">
    <property type="entry name" value="TPR-like_helical_dom_sf"/>
</dbReference>
<dbReference type="AlphaFoldDB" id="A0A0P1KY63"/>
<dbReference type="PANTHER" id="PTHR31859:SF1">
    <property type="entry name" value="TETRATRICOPEPTIDE REPEAT PROTEIN 39C"/>
    <property type="match status" value="1"/>
</dbReference>
<accession>A0A0P1KY63</accession>